<evidence type="ECO:0000313" key="2">
    <source>
        <dbReference type="EMBL" id="UKJ87642.2"/>
    </source>
</evidence>
<evidence type="ECO:0000256" key="1">
    <source>
        <dbReference type="SAM" id="MobiDB-lite"/>
    </source>
</evidence>
<dbReference type="OrthoDB" id="10495400at2759"/>
<reference evidence="2" key="1">
    <citation type="submission" date="2022-07" db="EMBL/GenBank/DDBJ databases">
        <title>Evaluation of T. orientalis genome assembly methods using nanopore sequencing and analysis of variation between genomes.</title>
        <authorList>
            <person name="Yam J."/>
            <person name="Micallef M.L."/>
            <person name="Liu M."/>
            <person name="Djordjevic S.P."/>
            <person name="Bogema D.R."/>
            <person name="Jenkins C."/>
        </authorList>
    </citation>
    <scope>NUCLEOTIDE SEQUENCE</scope>
    <source>
        <strain evidence="2">Fish Creek</strain>
    </source>
</reference>
<dbReference type="Proteomes" id="UP000244803">
    <property type="component" value="Chromosome 1"/>
</dbReference>
<organism evidence="2 3">
    <name type="scientific">Theileria orientalis</name>
    <dbReference type="NCBI Taxonomy" id="68886"/>
    <lineage>
        <taxon>Eukaryota</taxon>
        <taxon>Sar</taxon>
        <taxon>Alveolata</taxon>
        <taxon>Apicomplexa</taxon>
        <taxon>Aconoidasida</taxon>
        <taxon>Piroplasmida</taxon>
        <taxon>Theileriidae</taxon>
        <taxon>Theileria</taxon>
    </lineage>
</organism>
<feature type="region of interest" description="Disordered" evidence="1">
    <location>
        <begin position="1"/>
        <end position="57"/>
    </location>
</feature>
<proteinExistence type="predicted"/>
<feature type="compositionally biased region" description="Basic and acidic residues" evidence="1">
    <location>
        <begin position="24"/>
        <end position="33"/>
    </location>
</feature>
<name>A0A976QPL2_THEOR</name>
<accession>A0A976QPL2</accession>
<sequence>MSGSEENLSISEFQELNEYASSKGESDVEEKQPQESSLEESEDSKSPEDDTSDEEIDVDINNLASLASKSDKKPKLKDIKDVDSLFATTKLKRKREDELKTANKLKSAQVMRHFAKFNPKKDEEEEVREVTFKEWHVPLMEVPSRGTCPC</sequence>
<feature type="compositionally biased region" description="Polar residues" evidence="1">
    <location>
        <begin position="1"/>
        <end position="14"/>
    </location>
</feature>
<protein>
    <submittedName>
        <fullName evidence="2">Uncharacterized protein</fullName>
    </submittedName>
</protein>
<gene>
    <name evidence="2" type="ORF">MACJ_000078</name>
</gene>
<dbReference type="EMBL" id="CP056065">
    <property type="protein sequence ID" value="UKJ87642.2"/>
    <property type="molecule type" value="Genomic_DNA"/>
</dbReference>
<dbReference type="AlphaFoldDB" id="A0A976QPL2"/>
<evidence type="ECO:0000313" key="3">
    <source>
        <dbReference type="Proteomes" id="UP000244803"/>
    </source>
</evidence>